<dbReference type="AlphaFoldDB" id="H6MXA1"/>
<reference evidence="1 2" key="1">
    <citation type="journal article" date="2012" name="Appl. Environ. Microbiol.">
        <title>Involvement of two latex-clearing proteins during rubber degradation and insights into the subsequent degradation pathway revealed by the genome sequence of Gordonia polyisoprenivorans strain VH2.</title>
        <authorList>
            <person name="Hiessl S."/>
            <person name="Schuldes J."/>
            <person name="Thurmer A."/>
            <person name="Halbsguth T."/>
            <person name="Broker D."/>
            <person name="Angelov A."/>
            <person name="Liebl W."/>
            <person name="Daniel R."/>
            <person name="Steinbuchel A."/>
        </authorList>
    </citation>
    <scope>NUCLEOTIDE SEQUENCE [LARGE SCALE GENOMIC DNA]</scope>
    <source>
        <strain evidence="2">DSM 44266 / VH2</strain>
    </source>
</reference>
<gene>
    <name evidence="1" type="ordered locus">GPOL_c32040</name>
</gene>
<proteinExistence type="predicted"/>
<dbReference type="HOGENOM" id="CLU_3252236_0_0_11"/>
<evidence type="ECO:0000313" key="2">
    <source>
        <dbReference type="Proteomes" id="UP000009154"/>
    </source>
</evidence>
<evidence type="ECO:0000313" key="1">
    <source>
        <dbReference type="EMBL" id="AFA74219.1"/>
    </source>
</evidence>
<keyword evidence="2" id="KW-1185">Reference proteome</keyword>
<dbReference type="KEGG" id="gpo:GPOL_c32040"/>
<protein>
    <submittedName>
        <fullName evidence="1">Uncharacterized protein</fullName>
    </submittedName>
</protein>
<dbReference type="EMBL" id="CP003119">
    <property type="protein sequence ID" value="AFA74219.1"/>
    <property type="molecule type" value="Genomic_DNA"/>
</dbReference>
<organism evidence="1 2">
    <name type="scientific">Gordonia polyisoprenivorans (strain DSM 44266 / VH2)</name>
    <dbReference type="NCBI Taxonomy" id="1112204"/>
    <lineage>
        <taxon>Bacteria</taxon>
        <taxon>Bacillati</taxon>
        <taxon>Actinomycetota</taxon>
        <taxon>Actinomycetes</taxon>
        <taxon>Mycobacteriales</taxon>
        <taxon>Gordoniaceae</taxon>
        <taxon>Gordonia</taxon>
    </lineage>
</organism>
<name>H6MXA1_GORPV</name>
<dbReference type="STRING" id="1112204.GPOL_c32040"/>
<sequence length="42" mass="4696">MTFVDCRDVIDRVRLELSKNTGVVPGRAESAEIVAETLRPDH</sequence>
<accession>H6MXA1</accession>
<dbReference type="Proteomes" id="UP000009154">
    <property type="component" value="Chromosome"/>
</dbReference>